<comment type="caution">
    <text evidence="4">The sequence shown here is derived from an EMBL/GenBank/DDBJ whole genome shotgun (WGS) entry which is preliminary data.</text>
</comment>
<dbReference type="PANTHER" id="PTHR43344:SF13">
    <property type="entry name" value="PHOSPHATASE RV3661-RELATED"/>
    <property type="match status" value="1"/>
</dbReference>
<evidence type="ECO:0000313" key="5">
    <source>
        <dbReference type="Proteomes" id="UP000585327"/>
    </source>
</evidence>
<name>A0A838YL99_9GAMM</name>
<accession>A0A838YL99</accession>
<dbReference type="Pfam" id="PF12710">
    <property type="entry name" value="HAD"/>
    <property type="match status" value="1"/>
</dbReference>
<dbReference type="Proteomes" id="UP000585327">
    <property type="component" value="Unassembled WGS sequence"/>
</dbReference>
<keyword evidence="3" id="KW-0460">Magnesium</keyword>
<dbReference type="InterPro" id="IPR050582">
    <property type="entry name" value="HAD-like_SerB"/>
</dbReference>
<sequence>MKLTIFDLDNTILKGDSDYSWINYLIDLGMVDKKTYEEKNQYFYDKYYEGNLDYDEWAEFALSTIKGKSPDQIEELISGFMNKIIEPMINIYALRLIHNHNHEHDIMLLASATNSVIVEPIAKRLGFQNIISSEAEICDGLYTGKILGTPALGEGKLKKVEEWAYKKDISITDSSTFYSDSINDFPLLNVVENPVAVNPDNQLREISIKNSWKIIDLP</sequence>
<dbReference type="NCBIfam" id="TIGR01490">
    <property type="entry name" value="HAD-SF-IB-hyp1"/>
    <property type="match status" value="1"/>
</dbReference>
<dbReference type="Gene3D" id="3.40.50.1000">
    <property type="entry name" value="HAD superfamily/HAD-like"/>
    <property type="match status" value="1"/>
</dbReference>
<dbReference type="EMBL" id="JACETM010000048">
    <property type="protein sequence ID" value="MBA4724340.1"/>
    <property type="molecule type" value="Genomic_DNA"/>
</dbReference>
<dbReference type="NCBIfam" id="TIGR01488">
    <property type="entry name" value="HAD-SF-IB"/>
    <property type="match status" value="1"/>
</dbReference>
<gene>
    <name evidence="4" type="ORF">H2021_03880</name>
</gene>
<evidence type="ECO:0000256" key="1">
    <source>
        <dbReference type="ARBA" id="ARBA00022723"/>
    </source>
</evidence>
<dbReference type="Gene3D" id="1.20.1440.100">
    <property type="entry name" value="SG protein - dephosphorylation function"/>
    <property type="match status" value="1"/>
</dbReference>
<evidence type="ECO:0000256" key="3">
    <source>
        <dbReference type="ARBA" id="ARBA00022842"/>
    </source>
</evidence>
<dbReference type="InterPro" id="IPR006385">
    <property type="entry name" value="HAD_hydro_SerB1"/>
</dbReference>
<dbReference type="PANTHER" id="PTHR43344">
    <property type="entry name" value="PHOSPHOSERINE PHOSPHATASE"/>
    <property type="match status" value="1"/>
</dbReference>
<dbReference type="CDD" id="cd02612">
    <property type="entry name" value="HAD_PGPPase"/>
    <property type="match status" value="1"/>
</dbReference>
<dbReference type="GO" id="GO:0016787">
    <property type="term" value="F:hydrolase activity"/>
    <property type="evidence" value="ECO:0007669"/>
    <property type="project" value="UniProtKB-KW"/>
</dbReference>
<evidence type="ECO:0000313" key="4">
    <source>
        <dbReference type="EMBL" id="MBA4724340.1"/>
    </source>
</evidence>
<protein>
    <submittedName>
        <fullName evidence="4">HAD family hydrolase</fullName>
    </submittedName>
</protein>
<keyword evidence="1" id="KW-0479">Metal-binding</keyword>
<evidence type="ECO:0000256" key="2">
    <source>
        <dbReference type="ARBA" id="ARBA00022801"/>
    </source>
</evidence>
<dbReference type="AlphaFoldDB" id="A0A838YL99"/>
<organism evidence="4 5">
    <name type="scientific">SAR86 cluster bacterium</name>
    <dbReference type="NCBI Taxonomy" id="2030880"/>
    <lineage>
        <taxon>Bacteria</taxon>
        <taxon>Pseudomonadati</taxon>
        <taxon>Pseudomonadota</taxon>
        <taxon>Gammaproteobacteria</taxon>
        <taxon>SAR86 cluster</taxon>
    </lineage>
</organism>
<dbReference type="GO" id="GO:0046872">
    <property type="term" value="F:metal ion binding"/>
    <property type="evidence" value="ECO:0007669"/>
    <property type="project" value="UniProtKB-KW"/>
</dbReference>
<dbReference type="SUPFAM" id="SSF56784">
    <property type="entry name" value="HAD-like"/>
    <property type="match status" value="1"/>
</dbReference>
<dbReference type="InterPro" id="IPR023214">
    <property type="entry name" value="HAD_sf"/>
</dbReference>
<dbReference type="InterPro" id="IPR036412">
    <property type="entry name" value="HAD-like_sf"/>
</dbReference>
<reference evidence="4 5" key="1">
    <citation type="submission" date="2020-06" db="EMBL/GenBank/DDBJ databases">
        <title>Dysbiosis in marine aquaculture revealed through microbiome analysis: reverse ecology for environmental sustainability.</title>
        <authorList>
            <person name="Haro-Moreno J.M."/>
            <person name="Coutinho F.H."/>
            <person name="Zaragoza-Solas A."/>
            <person name="Picazo A."/>
            <person name="Almagro-Moreno S."/>
            <person name="Lopez-Perez M."/>
        </authorList>
    </citation>
    <scope>NUCLEOTIDE SEQUENCE [LARGE SCALE GENOMIC DNA]</scope>
    <source>
        <strain evidence="4">MCMED-G42</strain>
    </source>
</reference>
<keyword evidence="2 4" id="KW-0378">Hydrolase</keyword>
<proteinExistence type="predicted"/>